<evidence type="ECO:0000313" key="3">
    <source>
        <dbReference type="Proteomes" id="UP000887013"/>
    </source>
</evidence>
<proteinExistence type="predicted"/>
<dbReference type="AlphaFoldDB" id="A0A8X6TAE1"/>
<dbReference type="EMBL" id="BMAW01052752">
    <property type="protein sequence ID" value="GFS87294.1"/>
    <property type="molecule type" value="Genomic_DNA"/>
</dbReference>
<accession>A0A8X6TAE1</accession>
<keyword evidence="3" id="KW-1185">Reference proteome</keyword>
<feature type="compositionally biased region" description="Polar residues" evidence="1">
    <location>
        <begin position="19"/>
        <end position="32"/>
    </location>
</feature>
<gene>
    <name evidence="2" type="ORF">NPIL_260141</name>
</gene>
<name>A0A8X6TAE1_NEPPI</name>
<organism evidence="2 3">
    <name type="scientific">Nephila pilipes</name>
    <name type="common">Giant wood spider</name>
    <name type="synonym">Nephila maculata</name>
    <dbReference type="NCBI Taxonomy" id="299642"/>
    <lineage>
        <taxon>Eukaryota</taxon>
        <taxon>Metazoa</taxon>
        <taxon>Ecdysozoa</taxon>
        <taxon>Arthropoda</taxon>
        <taxon>Chelicerata</taxon>
        <taxon>Arachnida</taxon>
        <taxon>Araneae</taxon>
        <taxon>Araneomorphae</taxon>
        <taxon>Entelegynae</taxon>
        <taxon>Araneoidea</taxon>
        <taxon>Nephilidae</taxon>
        <taxon>Nephila</taxon>
    </lineage>
</organism>
<protein>
    <submittedName>
        <fullName evidence="2">Uncharacterized protein</fullName>
    </submittedName>
</protein>
<evidence type="ECO:0000313" key="2">
    <source>
        <dbReference type="EMBL" id="GFS87294.1"/>
    </source>
</evidence>
<feature type="region of interest" description="Disordered" evidence="1">
    <location>
        <begin position="1"/>
        <end position="54"/>
    </location>
</feature>
<dbReference type="Proteomes" id="UP000887013">
    <property type="component" value="Unassembled WGS sequence"/>
</dbReference>
<comment type="caution">
    <text evidence="2">The sequence shown here is derived from an EMBL/GenBank/DDBJ whole genome shotgun (WGS) entry which is preliminary data.</text>
</comment>
<reference evidence="2" key="1">
    <citation type="submission" date="2020-08" db="EMBL/GenBank/DDBJ databases">
        <title>Multicomponent nature underlies the extraordinary mechanical properties of spider dragline silk.</title>
        <authorList>
            <person name="Kono N."/>
            <person name="Nakamura H."/>
            <person name="Mori M."/>
            <person name="Yoshida Y."/>
            <person name="Ohtoshi R."/>
            <person name="Malay A.D."/>
            <person name="Moran D.A.P."/>
            <person name="Tomita M."/>
            <person name="Numata K."/>
            <person name="Arakawa K."/>
        </authorList>
    </citation>
    <scope>NUCLEOTIDE SEQUENCE</scope>
</reference>
<sequence length="124" mass="14025">MSETTLSNNTIPALAPTPSCRSNSSPWGNNRSICKGMQAHPSTTGKERKSSLSKNFHMETTISRNSIRLNLCDQRPLQSQFFTGKPLLTHFNIAPPFHHHHHLLKPLLGHYHKPENLEENTPDH</sequence>
<feature type="compositionally biased region" description="Polar residues" evidence="1">
    <location>
        <begin position="1"/>
        <end position="11"/>
    </location>
</feature>
<evidence type="ECO:0000256" key="1">
    <source>
        <dbReference type="SAM" id="MobiDB-lite"/>
    </source>
</evidence>